<keyword evidence="3" id="KW-1185">Reference proteome</keyword>
<dbReference type="OrthoDB" id="10040691at2759"/>
<sequence length="132" mass="14693">MTSMALVVQERDRPSPKVWQPWYMDESEGGGKELPTRTHRDQRTRDRLALARPPHRTTPRRGWHVLTGVTPEIPGRPLVRTSLVRSPAPPPPLAGPPGDGHGFGTAREATLMTTPWPRETGSLWQGSTRPPL</sequence>
<dbReference type="Proteomes" id="UP000283509">
    <property type="component" value="Unassembled WGS sequence"/>
</dbReference>
<evidence type="ECO:0000256" key="1">
    <source>
        <dbReference type="SAM" id="MobiDB-lite"/>
    </source>
</evidence>
<reference evidence="2 3" key="2">
    <citation type="submission" date="2019-01" db="EMBL/GenBank/DDBJ databases">
        <title>The decoding of complex shrimp genome reveals the adaptation for benthos swimmer, frequently molting mechanism and breeding impact on genome.</title>
        <authorList>
            <person name="Sun Y."/>
            <person name="Gao Y."/>
            <person name="Yu Y."/>
        </authorList>
    </citation>
    <scope>NUCLEOTIDE SEQUENCE [LARGE SCALE GENOMIC DNA]</scope>
    <source>
        <tissue evidence="2">Muscle</tissue>
    </source>
</reference>
<feature type="compositionally biased region" description="Polar residues" evidence="1">
    <location>
        <begin position="122"/>
        <end position="132"/>
    </location>
</feature>
<evidence type="ECO:0000313" key="3">
    <source>
        <dbReference type="Proteomes" id="UP000283509"/>
    </source>
</evidence>
<accession>A0A423TVU6</accession>
<feature type="region of interest" description="Disordered" evidence="1">
    <location>
        <begin position="1"/>
        <end position="45"/>
    </location>
</feature>
<dbReference type="AlphaFoldDB" id="A0A423TVU6"/>
<gene>
    <name evidence="2" type="ORF">C7M84_000676</name>
</gene>
<feature type="compositionally biased region" description="Basic and acidic residues" evidence="1">
    <location>
        <begin position="29"/>
        <end position="45"/>
    </location>
</feature>
<evidence type="ECO:0000313" key="2">
    <source>
        <dbReference type="EMBL" id="ROT80586.1"/>
    </source>
</evidence>
<reference evidence="2 3" key="1">
    <citation type="submission" date="2018-04" db="EMBL/GenBank/DDBJ databases">
        <authorList>
            <person name="Zhang X."/>
            <person name="Yuan J."/>
            <person name="Li F."/>
            <person name="Xiang J."/>
        </authorList>
    </citation>
    <scope>NUCLEOTIDE SEQUENCE [LARGE SCALE GENOMIC DNA]</scope>
    <source>
        <tissue evidence="2">Muscle</tissue>
    </source>
</reference>
<feature type="region of interest" description="Disordered" evidence="1">
    <location>
        <begin position="82"/>
        <end position="132"/>
    </location>
</feature>
<comment type="caution">
    <text evidence="2">The sequence shown here is derived from an EMBL/GenBank/DDBJ whole genome shotgun (WGS) entry which is preliminary data.</text>
</comment>
<proteinExistence type="predicted"/>
<dbReference type="EMBL" id="QCYY01001103">
    <property type="protein sequence ID" value="ROT80586.1"/>
    <property type="molecule type" value="Genomic_DNA"/>
</dbReference>
<protein>
    <submittedName>
        <fullName evidence="2">Uncharacterized protein</fullName>
    </submittedName>
</protein>
<organism evidence="2 3">
    <name type="scientific">Penaeus vannamei</name>
    <name type="common">Whiteleg shrimp</name>
    <name type="synonym">Litopenaeus vannamei</name>
    <dbReference type="NCBI Taxonomy" id="6689"/>
    <lineage>
        <taxon>Eukaryota</taxon>
        <taxon>Metazoa</taxon>
        <taxon>Ecdysozoa</taxon>
        <taxon>Arthropoda</taxon>
        <taxon>Crustacea</taxon>
        <taxon>Multicrustacea</taxon>
        <taxon>Malacostraca</taxon>
        <taxon>Eumalacostraca</taxon>
        <taxon>Eucarida</taxon>
        <taxon>Decapoda</taxon>
        <taxon>Dendrobranchiata</taxon>
        <taxon>Penaeoidea</taxon>
        <taxon>Penaeidae</taxon>
        <taxon>Penaeus</taxon>
    </lineage>
</organism>
<name>A0A423TVU6_PENVA</name>